<feature type="compositionally biased region" description="Basic and acidic residues" evidence="1">
    <location>
        <begin position="8"/>
        <end position="27"/>
    </location>
</feature>
<evidence type="ECO:0000256" key="1">
    <source>
        <dbReference type="SAM" id="MobiDB-lite"/>
    </source>
</evidence>
<dbReference type="EMBL" id="CM004396">
    <property type="protein sequence ID" value="OAY39509.1"/>
    <property type="molecule type" value="Genomic_DNA"/>
</dbReference>
<gene>
    <name evidence="2" type="ORF">MANES_10G100300</name>
</gene>
<feature type="region of interest" description="Disordered" evidence="1">
    <location>
        <begin position="1"/>
        <end position="32"/>
    </location>
</feature>
<accession>A0A2C9V4Y2</accession>
<organism evidence="2">
    <name type="scientific">Manihot esculenta</name>
    <name type="common">Cassava</name>
    <name type="synonym">Jatropha manihot</name>
    <dbReference type="NCBI Taxonomy" id="3983"/>
    <lineage>
        <taxon>Eukaryota</taxon>
        <taxon>Viridiplantae</taxon>
        <taxon>Streptophyta</taxon>
        <taxon>Embryophyta</taxon>
        <taxon>Tracheophyta</taxon>
        <taxon>Spermatophyta</taxon>
        <taxon>Magnoliopsida</taxon>
        <taxon>eudicotyledons</taxon>
        <taxon>Gunneridae</taxon>
        <taxon>Pentapetalae</taxon>
        <taxon>rosids</taxon>
        <taxon>fabids</taxon>
        <taxon>Malpighiales</taxon>
        <taxon>Euphorbiaceae</taxon>
        <taxon>Crotonoideae</taxon>
        <taxon>Manihoteae</taxon>
        <taxon>Manihot</taxon>
    </lineage>
</organism>
<reference evidence="2" key="1">
    <citation type="submission" date="2016-02" db="EMBL/GenBank/DDBJ databases">
        <title>WGS assembly of Manihot esculenta.</title>
        <authorList>
            <person name="Bredeson J.V."/>
            <person name="Prochnik S.E."/>
            <person name="Lyons J.B."/>
            <person name="Schmutz J."/>
            <person name="Grimwood J."/>
            <person name="Vrebalov J."/>
            <person name="Bart R.S."/>
            <person name="Amuge T."/>
            <person name="Ferguson M.E."/>
            <person name="Green R."/>
            <person name="Putnam N."/>
            <person name="Stites J."/>
            <person name="Rounsley S."/>
            <person name="Rokhsar D.S."/>
        </authorList>
    </citation>
    <scope>NUCLEOTIDE SEQUENCE [LARGE SCALE GENOMIC DNA]</scope>
    <source>
        <tissue evidence="2">Leaf</tissue>
    </source>
</reference>
<evidence type="ECO:0000313" key="2">
    <source>
        <dbReference type="EMBL" id="OAY39509.1"/>
    </source>
</evidence>
<sequence length="79" mass="9200">MIGAFELEQEKRGLQRDNVRERKENTTKKIQVGGKVSAKTHTCKYNLTIQIWQDKYFLGAFSRQSLDAEKIQEFKAHLA</sequence>
<dbReference type="AlphaFoldDB" id="A0A2C9V4Y2"/>
<proteinExistence type="predicted"/>
<protein>
    <submittedName>
        <fullName evidence="2">Uncharacterized protein</fullName>
    </submittedName>
</protein>
<name>A0A2C9V4Y2_MANES</name>